<dbReference type="Proteomes" id="UP000043764">
    <property type="component" value="Unassembled WGS sequence"/>
</dbReference>
<name>A0A0H5D3N3_9RHOB</name>
<proteinExistence type="predicted"/>
<sequence>MFREWGFGLGLQGMILGIARRSDLSGGYVYSSTQVPA</sequence>
<evidence type="ECO:0000313" key="2">
    <source>
        <dbReference type="Proteomes" id="UP000043764"/>
    </source>
</evidence>
<keyword evidence="2" id="KW-1185">Reference proteome</keyword>
<dbReference type="STRING" id="481446.NIT7645_01311"/>
<evidence type="ECO:0000313" key="1">
    <source>
        <dbReference type="EMBL" id="CRL11353.1"/>
    </source>
</evidence>
<gene>
    <name evidence="1" type="ORF">NIT7321_02208</name>
</gene>
<dbReference type="EMBL" id="CVRL01000025">
    <property type="protein sequence ID" value="CRL11353.1"/>
    <property type="molecule type" value="Genomic_DNA"/>
</dbReference>
<protein>
    <submittedName>
        <fullName evidence="1">Uncharacterized protein</fullName>
    </submittedName>
</protein>
<accession>A0A0H5D3N3</accession>
<reference evidence="1 2" key="1">
    <citation type="submission" date="2015-05" db="EMBL/GenBank/DDBJ databases">
        <authorList>
            <person name="Rodrigo-Torres Lidia"/>
            <person name="Arahal R.David."/>
        </authorList>
    </citation>
    <scope>NUCLEOTIDE SEQUENCE [LARGE SCALE GENOMIC DNA]</scope>
    <source>
        <strain evidence="1 2">CECT 7321</strain>
    </source>
</reference>
<organism evidence="1 2">
    <name type="scientific">Phaeobacter italicus</name>
    <dbReference type="NCBI Taxonomy" id="481446"/>
    <lineage>
        <taxon>Bacteria</taxon>
        <taxon>Pseudomonadati</taxon>
        <taxon>Pseudomonadota</taxon>
        <taxon>Alphaproteobacteria</taxon>
        <taxon>Rhodobacterales</taxon>
        <taxon>Roseobacteraceae</taxon>
        <taxon>Phaeobacter</taxon>
    </lineage>
</organism>
<dbReference type="AlphaFoldDB" id="A0A0H5D3N3"/>